<reference evidence="2" key="1">
    <citation type="submission" date="2022-11" db="UniProtKB">
        <authorList>
            <consortium name="WormBaseParasite"/>
        </authorList>
    </citation>
    <scope>IDENTIFICATION</scope>
</reference>
<evidence type="ECO:0000313" key="2">
    <source>
        <dbReference type="WBParaSite" id="PS1159_v2.g3978.t1"/>
    </source>
</evidence>
<name>A0AC35GDH7_9BILA</name>
<organism evidence="1 2">
    <name type="scientific">Panagrolaimus sp. PS1159</name>
    <dbReference type="NCBI Taxonomy" id="55785"/>
    <lineage>
        <taxon>Eukaryota</taxon>
        <taxon>Metazoa</taxon>
        <taxon>Ecdysozoa</taxon>
        <taxon>Nematoda</taxon>
        <taxon>Chromadorea</taxon>
        <taxon>Rhabditida</taxon>
        <taxon>Tylenchina</taxon>
        <taxon>Panagrolaimomorpha</taxon>
        <taxon>Panagrolaimoidea</taxon>
        <taxon>Panagrolaimidae</taxon>
        <taxon>Panagrolaimus</taxon>
    </lineage>
</organism>
<evidence type="ECO:0000313" key="1">
    <source>
        <dbReference type="Proteomes" id="UP000887580"/>
    </source>
</evidence>
<dbReference type="Proteomes" id="UP000887580">
    <property type="component" value="Unplaced"/>
</dbReference>
<sequence>MPEGREILRWTFAGGFAGFAVDVSLFPLDTIKTRLQSQQGFQAAGGFKHLYRGLSSVALGSAPTAAIFFLIYSNLKEVIKVEPTILADAICACSAEFISSTIGVPIEVIKQRSQTGNGIPFLRMGKKIYKRDGFSGLYRGFGPIDGFSGLYRGFGPMLAREMPFSFIELPIWEYLRREYPKWAGKEKCTPFESAVAGSSAACIAAIATTPLDVIKTRVMLSEAPLSSYNAFLHIQKCEGISKLFSGAIPRTAWMGFGGFVFFFAYELTMSLSHQLF</sequence>
<accession>A0AC35GDH7</accession>
<dbReference type="WBParaSite" id="PS1159_v2.g3978.t1">
    <property type="protein sequence ID" value="PS1159_v2.g3978.t1"/>
    <property type="gene ID" value="PS1159_v2.g3978"/>
</dbReference>
<protein>
    <submittedName>
        <fullName evidence="2">S-adenosylmethionine mitochondrial carrier protein</fullName>
    </submittedName>
</protein>
<proteinExistence type="predicted"/>